<proteinExistence type="predicted"/>
<accession>A0A834H3G8</accession>
<organism evidence="1 2">
    <name type="scientific">Rhododendron simsii</name>
    <name type="common">Sims's rhododendron</name>
    <dbReference type="NCBI Taxonomy" id="118357"/>
    <lineage>
        <taxon>Eukaryota</taxon>
        <taxon>Viridiplantae</taxon>
        <taxon>Streptophyta</taxon>
        <taxon>Embryophyta</taxon>
        <taxon>Tracheophyta</taxon>
        <taxon>Spermatophyta</taxon>
        <taxon>Magnoliopsida</taxon>
        <taxon>eudicotyledons</taxon>
        <taxon>Gunneridae</taxon>
        <taxon>Pentapetalae</taxon>
        <taxon>asterids</taxon>
        <taxon>Ericales</taxon>
        <taxon>Ericaceae</taxon>
        <taxon>Ericoideae</taxon>
        <taxon>Rhodoreae</taxon>
        <taxon>Rhododendron</taxon>
    </lineage>
</organism>
<evidence type="ECO:0000313" key="1">
    <source>
        <dbReference type="EMBL" id="KAF7146311.1"/>
    </source>
</evidence>
<reference evidence="1" key="1">
    <citation type="submission" date="2019-11" db="EMBL/GenBank/DDBJ databases">
        <authorList>
            <person name="Liu Y."/>
            <person name="Hou J."/>
            <person name="Li T.-Q."/>
            <person name="Guan C.-H."/>
            <person name="Wu X."/>
            <person name="Wu H.-Z."/>
            <person name="Ling F."/>
            <person name="Zhang R."/>
            <person name="Shi X.-G."/>
            <person name="Ren J.-P."/>
            <person name="Chen E.-F."/>
            <person name="Sun J.-M."/>
        </authorList>
    </citation>
    <scope>NUCLEOTIDE SEQUENCE</scope>
    <source>
        <strain evidence="1">Adult_tree_wgs_1</strain>
        <tissue evidence="1">Leaves</tissue>
    </source>
</reference>
<sequence length="176" mass="20023">MDRNRANKLHDELYHSLPEVMVLQPSLKRKMEARQTWAITFNEKDMEGLSLPHSDALVLSIPVGRKMVRRVLVDQGSSAEILYYSTTLRSKLLASQRISCPQWTPLLLDLPGLRYILLAECFQYLPDRCSWTWSSSWYVAKVNNLIGTFQKVFFDHVGRDLNSHADALAGLGAVCA</sequence>
<dbReference type="EMBL" id="WJXA01000004">
    <property type="protein sequence ID" value="KAF7146311.1"/>
    <property type="molecule type" value="Genomic_DNA"/>
</dbReference>
<evidence type="ECO:0000313" key="2">
    <source>
        <dbReference type="Proteomes" id="UP000626092"/>
    </source>
</evidence>
<dbReference type="Proteomes" id="UP000626092">
    <property type="component" value="Unassembled WGS sequence"/>
</dbReference>
<protein>
    <recommendedName>
        <fullName evidence="3">RNase H type-1 domain-containing protein</fullName>
    </recommendedName>
</protein>
<comment type="caution">
    <text evidence="1">The sequence shown here is derived from an EMBL/GenBank/DDBJ whole genome shotgun (WGS) entry which is preliminary data.</text>
</comment>
<gene>
    <name evidence="1" type="ORF">RHSIM_Rhsim04G0043100</name>
</gene>
<dbReference type="AlphaFoldDB" id="A0A834H3G8"/>
<evidence type="ECO:0008006" key="3">
    <source>
        <dbReference type="Google" id="ProtNLM"/>
    </source>
</evidence>
<keyword evidence="2" id="KW-1185">Reference proteome</keyword>
<dbReference type="OrthoDB" id="2919534at2759"/>
<name>A0A834H3G8_RHOSS</name>